<dbReference type="AlphaFoldDB" id="A0A382QTC2"/>
<dbReference type="EMBL" id="UINC01116395">
    <property type="protein sequence ID" value="SVC88105.1"/>
    <property type="molecule type" value="Genomic_DNA"/>
</dbReference>
<evidence type="ECO:0000256" key="4">
    <source>
        <dbReference type="ARBA" id="ARBA00023136"/>
    </source>
</evidence>
<evidence type="ECO:0000313" key="7">
    <source>
        <dbReference type="EMBL" id="SVC88105.1"/>
    </source>
</evidence>
<name>A0A382QTC2_9ZZZZ</name>
<keyword evidence="2 5" id="KW-0812">Transmembrane</keyword>
<sequence length="141" mass="14408">MMSLATAIGLPPDIIIAVSQFEPAGGLSQALSDSPILALGALFAAGVLTSLTPCVYPMIPITVSVIAGTARKDQSRRRTIGLTLTYATGLAMLYALLGLVAGLSGTLFGAVSASPWALFIIGNLLLLFALAMLDVLPVPVP</sequence>
<dbReference type="GO" id="GO:0017004">
    <property type="term" value="P:cytochrome complex assembly"/>
    <property type="evidence" value="ECO:0007669"/>
    <property type="project" value="InterPro"/>
</dbReference>
<dbReference type="GO" id="GO:0016020">
    <property type="term" value="C:membrane"/>
    <property type="evidence" value="ECO:0007669"/>
    <property type="project" value="UniProtKB-SubCell"/>
</dbReference>
<keyword evidence="3 5" id="KW-1133">Transmembrane helix</keyword>
<proteinExistence type="predicted"/>
<dbReference type="GO" id="GO:0045454">
    <property type="term" value="P:cell redox homeostasis"/>
    <property type="evidence" value="ECO:0007669"/>
    <property type="project" value="TreeGrafter"/>
</dbReference>
<reference evidence="7" key="1">
    <citation type="submission" date="2018-05" db="EMBL/GenBank/DDBJ databases">
        <authorList>
            <person name="Lanie J.A."/>
            <person name="Ng W.-L."/>
            <person name="Kazmierczak K.M."/>
            <person name="Andrzejewski T.M."/>
            <person name="Davidsen T.M."/>
            <person name="Wayne K.J."/>
            <person name="Tettelin H."/>
            <person name="Glass J.I."/>
            <person name="Rusch D."/>
            <person name="Podicherti R."/>
            <person name="Tsui H.-C.T."/>
            <person name="Winkler M.E."/>
        </authorList>
    </citation>
    <scope>NUCLEOTIDE SEQUENCE</scope>
</reference>
<protein>
    <recommendedName>
        <fullName evidence="6">Cytochrome C biogenesis protein transmembrane domain-containing protein</fullName>
    </recommendedName>
</protein>
<evidence type="ECO:0000256" key="3">
    <source>
        <dbReference type="ARBA" id="ARBA00022989"/>
    </source>
</evidence>
<dbReference type="Pfam" id="PF02683">
    <property type="entry name" value="DsbD_TM"/>
    <property type="match status" value="1"/>
</dbReference>
<dbReference type="GO" id="GO:0015035">
    <property type="term" value="F:protein-disulfide reductase activity"/>
    <property type="evidence" value="ECO:0007669"/>
    <property type="project" value="TreeGrafter"/>
</dbReference>
<accession>A0A382QTC2</accession>
<evidence type="ECO:0000259" key="6">
    <source>
        <dbReference type="Pfam" id="PF02683"/>
    </source>
</evidence>
<evidence type="ECO:0000256" key="2">
    <source>
        <dbReference type="ARBA" id="ARBA00022692"/>
    </source>
</evidence>
<dbReference type="PANTHER" id="PTHR32234:SF0">
    <property type="entry name" value="THIOL:DISULFIDE INTERCHANGE PROTEIN DSBD"/>
    <property type="match status" value="1"/>
</dbReference>
<comment type="subcellular location">
    <subcellularLocation>
        <location evidence="1">Membrane</location>
        <topology evidence="1">Multi-pass membrane protein</topology>
    </subcellularLocation>
</comment>
<feature type="transmembrane region" description="Helical" evidence="5">
    <location>
        <begin position="36"/>
        <end position="59"/>
    </location>
</feature>
<evidence type="ECO:0000256" key="1">
    <source>
        <dbReference type="ARBA" id="ARBA00004141"/>
    </source>
</evidence>
<organism evidence="7">
    <name type="scientific">marine metagenome</name>
    <dbReference type="NCBI Taxonomy" id="408172"/>
    <lineage>
        <taxon>unclassified sequences</taxon>
        <taxon>metagenomes</taxon>
        <taxon>ecological metagenomes</taxon>
    </lineage>
</organism>
<gene>
    <name evidence="7" type="ORF">METZ01_LOCUS340959</name>
</gene>
<feature type="transmembrane region" description="Helical" evidence="5">
    <location>
        <begin position="116"/>
        <end position="136"/>
    </location>
</feature>
<dbReference type="PANTHER" id="PTHR32234">
    <property type="entry name" value="THIOL:DISULFIDE INTERCHANGE PROTEIN DSBD"/>
    <property type="match status" value="1"/>
</dbReference>
<keyword evidence="4 5" id="KW-0472">Membrane</keyword>
<feature type="non-terminal residue" evidence="7">
    <location>
        <position position="141"/>
    </location>
</feature>
<dbReference type="InterPro" id="IPR003834">
    <property type="entry name" value="Cyt_c_assmbl_TM_dom"/>
</dbReference>
<evidence type="ECO:0000256" key="5">
    <source>
        <dbReference type="SAM" id="Phobius"/>
    </source>
</evidence>
<feature type="domain" description="Cytochrome C biogenesis protein transmembrane" evidence="6">
    <location>
        <begin position="37"/>
        <end position="138"/>
    </location>
</feature>
<feature type="transmembrane region" description="Helical" evidence="5">
    <location>
        <begin position="80"/>
        <end position="104"/>
    </location>
</feature>